<proteinExistence type="predicted"/>
<protein>
    <submittedName>
        <fullName evidence="2">Uncharacterized protein</fullName>
    </submittedName>
</protein>
<name>A0A7T5RIR1_9BACT</name>
<gene>
    <name evidence="2" type="ORF">HYW89_02735</name>
</gene>
<keyword evidence="1" id="KW-0812">Transmembrane</keyword>
<sequence length="133" mass="13921">MKAPFGGKTVKKTTRVGLSLAIGFLLAVLVDVFVGPAHLLSSIPHARWLVLALWFLYSVALWLLFFTATPPRPFLRALKSLGVGGLVIGLAVLALVLGGYSINIAGAVFVWLLASGVALGTPIVDSNNRPSAG</sequence>
<dbReference type="Proteomes" id="UP000595618">
    <property type="component" value="Chromosome"/>
</dbReference>
<accession>A0A7T5RIR1</accession>
<dbReference type="EMBL" id="CP066690">
    <property type="protein sequence ID" value="QQG44906.1"/>
    <property type="molecule type" value="Genomic_DNA"/>
</dbReference>
<feature type="transmembrane region" description="Helical" evidence="1">
    <location>
        <begin position="104"/>
        <end position="124"/>
    </location>
</feature>
<feature type="transmembrane region" description="Helical" evidence="1">
    <location>
        <begin position="20"/>
        <end position="40"/>
    </location>
</feature>
<evidence type="ECO:0000313" key="2">
    <source>
        <dbReference type="EMBL" id="QQG44906.1"/>
    </source>
</evidence>
<feature type="transmembrane region" description="Helical" evidence="1">
    <location>
        <begin position="78"/>
        <end position="98"/>
    </location>
</feature>
<evidence type="ECO:0000256" key="1">
    <source>
        <dbReference type="SAM" id="Phobius"/>
    </source>
</evidence>
<feature type="transmembrane region" description="Helical" evidence="1">
    <location>
        <begin position="46"/>
        <end position="66"/>
    </location>
</feature>
<keyword evidence="1" id="KW-0472">Membrane</keyword>
<organism evidence="2 3">
    <name type="scientific">Candidatus Sungiibacteriota bacterium</name>
    <dbReference type="NCBI Taxonomy" id="2750080"/>
    <lineage>
        <taxon>Bacteria</taxon>
        <taxon>Candidatus Sungiibacteriota</taxon>
    </lineage>
</organism>
<reference evidence="2 3" key="1">
    <citation type="submission" date="2020-07" db="EMBL/GenBank/DDBJ databases">
        <title>Huge and variable diversity of episymbiotic CPR bacteria and DPANN archaea in groundwater ecosystems.</title>
        <authorList>
            <person name="He C.Y."/>
            <person name="Keren R."/>
            <person name="Whittaker M."/>
            <person name="Farag I.F."/>
            <person name="Doudna J."/>
            <person name="Cate J.H.D."/>
            <person name="Banfield J.F."/>
        </authorList>
    </citation>
    <scope>NUCLEOTIDE SEQUENCE [LARGE SCALE GENOMIC DNA]</scope>
    <source>
        <strain evidence="2">NC_groundwater_541_Ag_S-0.1um_46_50</strain>
    </source>
</reference>
<keyword evidence="1" id="KW-1133">Transmembrane helix</keyword>
<evidence type="ECO:0000313" key="3">
    <source>
        <dbReference type="Proteomes" id="UP000595618"/>
    </source>
</evidence>
<dbReference type="AlphaFoldDB" id="A0A7T5RIR1"/>